<sequence length="266" mass="31341">MYIFNKKVLKKMSIFIPIILVLCNLFMPKKCLAETINNPNKIWNIIFNKPVMFRNIDNNIVVLDSEDNLVPVKVEMGYNEKVLQVKPPEGGYKPGETYLLKVKKDLMAERGLNLITDYVKEFTIKEQMTYDKYRIHLKNNFGHYIANEIKVNIDNYYVSENKDGSICIIIDINNPENYLKFLKSIEDKESINKFLKKIYNDAISEYPNKVISGGLYTHIMFDFCPEGYYEYDKMEFEDDLKIWKTIKLYSTFGIDSNENCTVIWED</sequence>
<accession>A0A1E8EX57</accession>
<gene>
    <name evidence="1" type="ORF">CLOACE_17890</name>
</gene>
<dbReference type="STRING" id="1121290.CLAOCE_17890"/>
<dbReference type="AlphaFoldDB" id="A0A1E8EX57"/>
<dbReference type="EMBL" id="LZFO01000029">
    <property type="protein sequence ID" value="OFI05341.1"/>
    <property type="molecule type" value="Genomic_DNA"/>
</dbReference>
<proteinExistence type="predicted"/>
<name>A0A1E8EX57_9CLOT</name>
<comment type="caution">
    <text evidence="1">The sequence shown here is derived from an EMBL/GenBank/DDBJ whole genome shotgun (WGS) entry which is preliminary data.</text>
</comment>
<evidence type="ECO:0000313" key="2">
    <source>
        <dbReference type="Proteomes" id="UP000175744"/>
    </source>
</evidence>
<dbReference type="RefSeq" id="WP_070110758.1">
    <property type="nucleotide sequence ID" value="NZ_LZFO01000029.1"/>
</dbReference>
<evidence type="ECO:0008006" key="3">
    <source>
        <dbReference type="Google" id="ProtNLM"/>
    </source>
</evidence>
<dbReference type="Proteomes" id="UP000175744">
    <property type="component" value="Unassembled WGS sequence"/>
</dbReference>
<organism evidence="1 2">
    <name type="scientific">Clostridium acetireducens DSM 10703</name>
    <dbReference type="NCBI Taxonomy" id="1121290"/>
    <lineage>
        <taxon>Bacteria</taxon>
        <taxon>Bacillati</taxon>
        <taxon>Bacillota</taxon>
        <taxon>Clostridia</taxon>
        <taxon>Eubacteriales</taxon>
        <taxon>Clostridiaceae</taxon>
        <taxon>Clostridium</taxon>
    </lineage>
</organism>
<protein>
    <recommendedName>
        <fullName evidence="3">SbsA Ig-like domain-containing protein</fullName>
    </recommendedName>
</protein>
<dbReference type="OrthoDB" id="9764871at2"/>
<keyword evidence="2" id="KW-1185">Reference proteome</keyword>
<evidence type="ECO:0000313" key="1">
    <source>
        <dbReference type="EMBL" id="OFI05341.1"/>
    </source>
</evidence>
<reference evidence="1 2" key="1">
    <citation type="submission" date="2016-06" db="EMBL/GenBank/DDBJ databases">
        <title>Genome sequence of Clostridium acetireducens DSM 10703.</title>
        <authorList>
            <person name="Poehlein A."/>
            <person name="Fluechter S."/>
            <person name="Duerre P."/>
            <person name="Daniel R."/>
        </authorList>
    </citation>
    <scope>NUCLEOTIDE SEQUENCE [LARGE SCALE GENOMIC DNA]</scope>
    <source>
        <strain evidence="1 2">DSM 10703</strain>
    </source>
</reference>